<keyword evidence="7 8" id="KW-0067">ATP-binding</keyword>
<evidence type="ECO:0000256" key="4">
    <source>
        <dbReference type="ARBA" id="ARBA00022679"/>
    </source>
</evidence>
<dbReference type="CDD" id="cd04242">
    <property type="entry name" value="AAK_G5K_ProB"/>
    <property type="match status" value="1"/>
</dbReference>
<evidence type="ECO:0000256" key="6">
    <source>
        <dbReference type="ARBA" id="ARBA00022777"/>
    </source>
</evidence>
<dbReference type="PIRSF" id="PIRSF000729">
    <property type="entry name" value="GK"/>
    <property type="match status" value="1"/>
</dbReference>
<evidence type="ECO:0000256" key="2">
    <source>
        <dbReference type="ARBA" id="ARBA00022605"/>
    </source>
</evidence>
<dbReference type="PANTHER" id="PTHR43654">
    <property type="entry name" value="GLUTAMATE 5-KINASE"/>
    <property type="match status" value="1"/>
</dbReference>
<dbReference type="InterPro" id="IPR036393">
    <property type="entry name" value="AceGlu_kinase-like_sf"/>
</dbReference>
<comment type="function">
    <text evidence="8">Catalyzes the transfer of a phosphate group to glutamate to form L-glutamate 5-phosphate.</text>
</comment>
<dbReference type="Pfam" id="PF00696">
    <property type="entry name" value="AA_kinase"/>
    <property type="match status" value="1"/>
</dbReference>
<dbReference type="Proteomes" id="UP000070589">
    <property type="component" value="Unassembled WGS sequence"/>
</dbReference>
<comment type="subcellular location">
    <subcellularLocation>
        <location evidence="8">Cytoplasm</location>
    </subcellularLocation>
</comment>
<dbReference type="GO" id="GO:0005524">
    <property type="term" value="F:ATP binding"/>
    <property type="evidence" value="ECO:0007669"/>
    <property type="project" value="UniProtKB-KW"/>
</dbReference>
<dbReference type="InterPro" id="IPR001048">
    <property type="entry name" value="Asp/Glu/Uridylate_kinase"/>
</dbReference>
<dbReference type="InterPro" id="IPR011529">
    <property type="entry name" value="Glu_5kinase"/>
</dbReference>
<keyword evidence="11" id="KW-1185">Reference proteome</keyword>
<feature type="domain" description="Aspartate/glutamate/uridylate kinase" evidence="9">
    <location>
        <begin position="17"/>
        <end position="245"/>
    </location>
</feature>
<dbReference type="NCBIfam" id="TIGR01027">
    <property type="entry name" value="proB"/>
    <property type="match status" value="1"/>
</dbReference>
<evidence type="ECO:0000259" key="9">
    <source>
        <dbReference type="Pfam" id="PF00696"/>
    </source>
</evidence>
<dbReference type="InterPro" id="IPR005715">
    <property type="entry name" value="Glu_5kinase/COase_Synthase"/>
</dbReference>
<evidence type="ECO:0000256" key="8">
    <source>
        <dbReference type="HAMAP-Rule" id="MF_00456"/>
    </source>
</evidence>
<dbReference type="InterPro" id="IPR041739">
    <property type="entry name" value="G5K_ProB"/>
</dbReference>
<name>A0A133U8J4_9EURY</name>
<dbReference type="PRINTS" id="PR00474">
    <property type="entry name" value="GLU5KINASE"/>
</dbReference>
<evidence type="ECO:0000313" key="11">
    <source>
        <dbReference type="Proteomes" id="UP000070589"/>
    </source>
</evidence>
<gene>
    <name evidence="8" type="primary">proB</name>
    <name evidence="10" type="ORF">AKJ62_00710</name>
</gene>
<evidence type="ECO:0000313" key="10">
    <source>
        <dbReference type="EMBL" id="KXA90521.1"/>
    </source>
</evidence>
<feature type="binding site" evidence="8">
    <location>
        <position position="61"/>
    </location>
    <ligand>
        <name>substrate</name>
    </ligand>
</feature>
<comment type="caution">
    <text evidence="8">Lacks conserved residue(s) required for the propagation of feature annotation.</text>
</comment>
<keyword evidence="1 8" id="KW-0963">Cytoplasm</keyword>
<dbReference type="UniPathway" id="UPA00098">
    <property type="reaction ID" value="UER00359"/>
</dbReference>
<proteinExistence type="inferred from homology"/>
<dbReference type="GO" id="GO:0005829">
    <property type="term" value="C:cytosol"/>
    <property type="evidence" value="ECO:0007669"/>
    <property type="project" value="TreeGrafter"/>
</dbReference>
<comment type="pathway">
    <text evidence="8">Amino-acid biosynthesis; L-proline biosynthesis; L-glutamate 5-semialdehyde from L-glutamate: step 1/2.</text>
</comment>
<feature type="binding site" evidence="8">
    <location>
        <position position="148"/>
    </location>
    <ligand>
        <name>substrate</name>
    </ligand>
</feature>
<organism evidence="10 11">
    <name type="scientific">candidate division MSBL1 archaeon SCGC-AAA259D14</name>
    <dbReference type="NCBI Taxonomy" id="1698261"/>
    <lineage>
        <taxon>Archaea</taxon>
        <taxon>Methanobacteriati</taxon>
        <taxon>Methanobacteriota</taxon>
        <taxon>candidate division MSBL1</taxon>
    </lineage>
</organism>
<dbReference type="AlphaFoldDB" id="A0A133U8J4"/>
<dbReference type="GO" id="GO:0055129">
    <property type="term" value="P:L-proline biosynthetic process"/>
    <property type="evidence" value="ECO:0007669"/>
    <property type="project" value="UniProtKB-UniRule"/>
</dbReference>
<dbReference type="EC" id="2.7.2.11" evidence="8"/>
<dbReference type="PATRIC" id="fig|1698261.3.peg.560"/>
<evidence type="ECO:0000256" key="5">
    <source>
        <dbReference type="ARBA" id="ARBA00022741"/>
    </source>
</evidence>
<keyword evidence="5 8" id="KW-0547">Nucleotide-binding</keyword>
<dbReference type="HAMAP" id="MF_00456">
    <property type="entry name" value="ProB"/>
    <property type="match status" value="1"/>
</dbReference>
<protein>
    <recommendedName>
        <fullName evidence="8">Glutamate 5-kinase</fullName>
        <ecNumber evidence="8">2.7.2.11</ecNumber>
    </recommendedName>
    <alternativeName>
        <fullName evidence="8">Gamma-glutamyl kinase</fullName>
        <shortName evidence="8">GK</shortName>
    </alternativeName>
</protein>
<comment type="caution">
    <text evidence="10">The sequence shown here is derived from an EMBL/GenBank/DDBJ whole genome shotgun (WGS) entry which is preliminary data.</text>
</comment>
<comment type="similarity">
    <text evidence="8">Belongs to the glutamate 5-kinase family.</text>
</comment>
<accession>A0A133U8J4</accession>
<evidence type="ECO:0000256" key="3">
    <source>
        <dbReference type="ARBA" id="ARBA00022650"/>
    </source>
</evidence>
<dbReference type="InterPro" id="IPR001057">
    <property type="entry name" value="Glu/AcGlu_kinase"/>
</dbReference>
<keyword evidence="6 8" id="KW-0418">Kinase</keyword>
<evidence type="ECO:0000256" key="7">
    <source>
        <dbReference type="ARBA" id="ARBA00022840"/>
    </source>
</evidence>
<evidence type="ECO:0000256" key="1">
    <source>
        <dbReference type="ARBA" id="ARBA00022490"/>
    </source>
</evidence>
<dbReference type="GO" id="GO:0004349">
    <property type="term" value="F:glutamate 5-kinase activity"/>
    <property type="evidence" value="ECO:0007669"/>
    <property type="project" value="UniProtKB-UniRule"/>
</dbReference>
<comment type="catalytic activity">
    <reaction evidence="8">
        <text>L-glutamate + ATP = L-glutamyl 5-phosphate + ADP</text>
        <dbReference type="Rhea" id="RHEA:14877"/>
        <dbReference type="ChEBI" id="CHEBI:29985"/>
        <dbReference type="ChEBI" id="CHEBI:30616"/>
        <dbReference type="ChEBI" id="CHEBI:58274"/>
        <dbReference type="ChEBI" id="CHEBI:456216"/>
        <dbReference type="EC" id="2.7.2.11"/>
    </reaction>
</comment>
<keyword evidence="3 8" id="KW-0641">Proline biosynthesis</keyword>
<feature type="binding site" evidence="8">
    <location>
        <begin position="180"/>
        <end position="181"/>
    </location>
    <ligand>
        <name>ATP</name>
        <dbReference type="ChEBI" id="CHEBI:30616"/>
    </ligand>
</feature>
<feature type="binding site" evidence="8">
    <location>
        <position position="21"/>
    </location>
    <ligand>
        <name>ATP</name>
        <dbReference type="ChEBI" id="CHEBI:30616"/>
    </ligand>
</feature>
<feature type="binding site" evidence="8">
    <location>
        <position position="160"/>
    </location>
    <ligand>
        <name>substrate</name>
    </ligand>
</feature>
<dbReference type="PANTHER" id="PTHR43654:SF1">
    <property type="entry name" value="ISOPENTENYL PHOSPHATE KINASE"/>
    <property type="match status" value="1"/>
</dbReference>
<reference evidence="10 11" key="1">
    <citation type="journal article" date="2016" name="Sci. Rep.">
        <title>Metabolic traits of an uncultured archaeal lineage -MSBL1- from brine pools of the Red Sea.</title>
        <authorList>
            <person name="Mwirichia R."/>
            <person name="Alam I."/>
            <person name="Rashid M."/>
            <person name="Vinu M."/>
            <person name="Ba-Alawi W."/>
            <person name="Anthony Kamau A."/>
            <person name="Kamanda Ngugi D."/>
            <person name="Goker M."/>
            <person name="Klenk H.P."/>
            <person name="Bajic V."/>
            <person name="Stingl U."/>
        </authorList>
    </citation>
    <scope>NUCLEOTIDE SEQUENCE [LARGE SCALE GENOMIC DNA]</scope>
    <source>
        <strain evidence="10">SCGC-AAA259D14</strain>
    </source>
</reference>
<sequence length="269" mass="29524">MVSKPEEIRNSLSKSSRIVVKIGTNSLTGEDSELDDGKIDKIVSDLMDLVNLNKEVILVSSGAIGAGIGKLSLHELPEDIESLQAASTIGQGELMRKYSESFEQHGRHVAQLLLTSEDFTNPTRFENLKNTVKELLNWGVIPIINENDAVAVEEIRMGDNDLLSAFTAAEIGADLLIILTDVDGLYAQHPKKEKSAELIRTVEKINSEIQELTKETTEEEFGGIVTKVQAAKIATEEGVPVIVTNSSREKVLREIIDGKEIGTLFMPQR</sequence>
<keyword evidence="2 8" id="KW-0028">Amino-acid biosynthesis</keyword>
<dbReference type="EMBL" id="LHXL01000004">
    <property type="protein sequence ID" value="KXA90521.1"/>
    <property type="molecule type" value="Genomic_DNA"/>
</dbReference>
<keyword evidence="4 8" id="KW-0808">Transferase</keyword>
<dbReference type="SUPFAM" id="SSF53633">
    <property type="entry name" value="Carbamate kinase-like"/>
    <property type="match status" value="1"/>
</dbReference>
<dbReference type="FunFam" id="3.40.1160.10:FF:000018">
    <property type="entry name" value="Glutamate 5-kinase"/>
    <property type="match status" value="1"/>
</dbReference>
<dbReference type="Gene3D" id="3.40.1160.10">
    <property type="entry name" value="Acetylglutamate kinase-like"/>
    <property type="match status" value="1"/>
</dbReference>